<sequence>MSSRQNPAPTRAPLNETGPRISKSRREKRQYRGLTCANCRIRKVRCGGGFPRCKTCEIYDDNCRYDKAPPMSQVMAMMERLQEAEQTIADLRSHSAHSPCKDDHSNQESSHQDREDPSGSGAQIPVRAPPMLQTGSHHAETPMPESEVSTDDVPPDLSVDKNGEIRYYGPTSAVHDPPQLQLEVPLGESSSASPKSSSKLDVLSALVEHAQESKIWEEYALGNASLQTGIPRPIVAKLLHMNWIWVSPMFMYVYRPAFIRDMATSGRYYSEFLLTVMCAHAAKYVEGNYANILLSRVRHLLGTAIQQPSSIPTVQALLQLSARELAHGSMSQAWNYSGIAFRMASDLGLEYIGPNVRVIDDAMELEEWSPHHDDLLNLTRLAQNQYPDSKSHVVSCFANSCKLSIIINDIILQLYSPKSRTITETALRSIKMRLDIWRVELPAHLRYDPENLPSVCPPPHIISQNMLYYTTMILAYRPFWSVPSHYQVCISAAEGIEKLVLLLESTFGLEKITYLMGYCIYTGASAVLEDAKSRGQGATHSVLRTFIRALQSGTRRCPLLERSLKIIIKGLSREPLQQENLPSRDLNNSYSSTRLSAATRGASVNPYIPAFPYLGLEPQFDFSMYPYFNGHILNPMAPLDCFPEIQMDNGDIGLSI</sequence>
<proteinExistence type="predicted"/>
<evidence type="ECO:0000256" key="2">
    <source>
        <dbReference type="ARBA" id="ARBA00022723"/>
    </source>
</evidence>
<feature type="compositionally biased region" description="Basic and acidic residues" evidence="8">
    <location>
        <begin position="99"/>
        <end position="117"/>
    </location>
</feature>
<comment type="subcellular location">
    <subcellularLocation>
        <location evidence="1">Nucleus</location>
    </subcellularLocation>
</comment>
<dbReference type="GO" id="GO:0008270">
    <property type="term" value="F:zinc ion binding"/>
    <property type="evidence" value="ECO:0007669"/>
    <property type="project" value="InterPro"/>
</dbReference>
<dbReference type="InterPro" id="IPR001138">
    <property type="entry name" value="Zn2Cys6_DnaBD"/>
</dbReference>
<dbReference type="EMBL" id="WJXW01000002">
    <property type="protein sequence ID" value="KAF9739791.1"/>
    <property type="molecule type" value="Genomic_DNA"/>
</dbReference>
<dbReference type="CDD" id="cd12148">
    <property type="entry name" value="fungal_TF_MHR"/>
    <property type="match status" value="1"/>
</dbReference>
<comment type="caution">
    <text evidence="10">The sequence shown here is derived from an EMBL/GenBank/DDBJ whole genome shotgun (WGS) entry which is preliminary data.</text>
</comment>
<keyword evidence="6" id="KW-0804">Transcription</keyword>
<evidence type="ECO:0000256" key="7">
    <source>
        <dbReference type="ARBA" id="ARBA00023242"/>
    </source>
</evidence>
<feature type="region of interest" description="Disordered" evidence="8">
    <location>
        <begin position="1"/>
        <end position="27"/>
    </location>
</feature>
<dbReference type="Pfam" id="PF00172">
    <property type="entry name" value="Zn_clus"/>
    <property type="match status" value="1"/>
</dbReference>
<evidence type="ECO:0000256" key="4">
    <source>
        <dbReference type="ARBA" id="ARBA00023015"/>
    </source>
</evidence>
<keyword evidence="4" id="KW-0805">Transcription regulation</keyword>
<evidence type="ECO:0000259" key="9">
    <source>
        <dbReference type="PROSITE" id="PS50048"/>
    </source>
</evidence>
<evidence type="ECO:0000256" key="6">
    <source>
        <dbReference type="ARBA" id="ARBA00023163"/>
    </source>
</evidence>
<dbReference type="GO" id="GO:0006351">
    <property type="term" value="P:DNA-templated transcription"/>
    <property type="evidence" value="ECO:0007669"/>
    <property type="project" value="InterPro"/>
</dbReference>
<dbReference type="CDD" id="cd00067">
    <property type="entry name" value="GAL4"/>
    <property type="match status" value="1"/>
</dbReference>
<reference evidence="10" key="1">
    <citation type="journal article" date="2020" name="Mol. Plant Microbe Interact.">
        <title>Genome Sequence of the Biocontrol Agent Coniothyrium minitans strain Conio (IMI 134523).</title>
        <authorList>
            <person name="Patel D."/>
            <person name="Shittu T.A."/>
            <person name="Baroncelli R."/>
            <person name="Muthumeenakshi S."/>
            <person name="Osborne T.H."/>
            <person name="Janganan T.K."/>
            <person name="Sreenivasaprasad S."/>
        </authorList>
    </citation>
    <scope>NUCLEOTIDE SEQUENCE</scope>
    <source>
        <strain evidence="10">Conio</strain>
    </source>
</reference>
<protein>
    <submittedName>
        <fullName evidence="10">Fungal specific transcription factor</fullName>
    </submittedName>
</protein>
<dbReference type="PROSITE" id="PS00463">
    <property type="entry name" value="ZN2_CY6_FUNGAL_1"/>
    <property type="match status" value="1"/>
</dbReference>
<dbReference type="AlphaFoldDB" id="A0A9P6GQ54"/>
<evidence type="ECO:0000256" key="3">
    <source>
        <dbReference type="ARBA" id="ARBA00022833"/>
    </source>
</evidence>
<organism evidence="10 11">
    <name type="scientific">Paraphaeosphaeria minitans</name>
    <dbReference type="NCBI Taxonomy" id="565426"/>
    <lineage>
        <taxon>Eukaryota</taxon>
        <taxon>Fungi</taxon>
        <taxon>Dikarya</taxon>
        <taxon>Ascomycota</taxon>
        <taxon>Pezizomycotina</taxon>
        <taxon>Dothideomycetes</taxon>
        <taxon>Pleosporomycetidae</taxon>
        <taxon>Pleosporales</taxon>
        <taxon>Massarineae</taxon>
        <taxon>Didymosphaeriaceae</taxon>
        <taxon>Paraphaeosphaeria</taxon>
    </lineage>
</organism>
<evidence type="ECO:0000256" key="1">
    <source>
        <dbReference type="ARBA" id="ARBA00004123"/>
    </source>
</evidence>
<evidence type="ECO:0000256" key="5">
    <source>
        <dbReference type="ARBA" id="ARBA00023125"/>
    </source>
</evidence>
<keyword evidence="3" id="KW-0862">Zinc</keyword>
<keyword evidence="5" id="KW-0238">DNA-binding</keyword>
<accession>A0A9P6GQ54</accession>
<dbReference type="Pfam" id="PF04082">
    <property type="entry name" value="Fungal_trans"/>
    <property type="match status" value="1"/>
</dbReference>
<dbReference type="SUPFAM" id="SSF57701">
    <property type="entry name" value="Zn2/Cys6 DNA-binding domain"/>
    <property type="match status" value="1"/>
</dbReference>
<dbReference type="GO" id="GO:0003677">
    <property type="term" value="F:DNA binding"/>
    <property type="evidence" value="ECO:0007669"/>
    <property type="project" value="UniProtKB-KW"/>
</dbReference>
<dbReference type="Gene3D" id="4.10.240.10">
    <property type="entry name" value="Zn(2)-C6 fungal-type DNA-binding domain"/>
    <property type="match status" value="1"/>
</dbReference>
<dbReference type="PROSITE" id="PS50048">
    <property type="entry name" value="ZN2_CY6_FUNGAL_2"/>
    <property type="match status" value="1"/>
</dbReference>
<dbReference type="GO" id="GO:0000981">
    <property type="term" value="F:DNA-binding transcription factor activity, RNA polymerase II-specific"/>
    <property type="evidence" value="ECO:0007669"/>
    <property type="project" value="InterPro"/>
</dbReference>
<dbReference type="InterPro" id="IPR051615">
    <property type="entry name" value="Transcr_Regulatory_Elem"/>
</dbReference>
<evidence type="ECO:0000313" key="10">
    <source>
        <dbReference type="EMBL" id="KAF9739791.1"/>
    </source>
</evidence>
<keyword evidence="2" id="KW-0479">Metal-binding</keyword>
<feature type="domain" description="Zn(2)-C6 fungal-type" evidence="9">
    <location>
        <begin position="35"/>
        <end position="65"/>
    </location>
</feature>
<keyword evidence="11" id="KW-1185">Reference proteome</keyword>
<feature type="region of interest" description="Disordered" evidence="8">
    <location>
        <begin position="91"/>
        <end position="178"/>
    </location>
</feature>
<dbReference type="PANTHER" id="PTHR31313:SF85">
    <property type="entry name" value="ZN(II)2CYS6 TRANSCRIPTION FACTOR (EUROFUNG)"/>
    <property type="match status" value="1"/>
</dbReference>
<evidence type="ECO:0000256" key="8">
    <source>
        <dbReference type="SAM" id="MobiDB-lite"/>
    </source>
</evidence>
<dbReference type="SMART" id="SM00066">
    <property type="entry name" value="GAL4"/>
    <property type="match status" value="1"/>
</dbReference>
<dbReference type="GO" id="GO:0005634">
    <property type="term" value="C:nucleus"/>
    <property type="evidence" value="ECO:0007669"/>
    <property type="project" value="UniProtKB-SubCell"/>
</dbReference>
<dbReference type="OrthoDB" id="4161332at2759"/>
<name>A0A9P6GQ54_9PLEO</name>
<dbReference type="Proteomes" id="UP000756921">
    <property type="component" value="Unassembled WGS sequence"/>
</dbReference>
<dbReference type="InterPro" id="IPR007219">
    <property type="entry name" value="XnlR_reg_dom"/>
</dbReference>
<dbReference type="PANTHER" id="PTHR31313">
    <property type="entry name" value="TY1 ENHANCER ACTIVATOR"/>
    <property type="match status" value="1"/>
</dbReference>
<gene>
    <name evidence="10" type="ORF">PMIN01_02425</name>
</gene>
<dbReference type="InterPro" id="IPR036864">
    <property type="entry name" value="Zn2-C6_fun-type_DNA-bd_sf"/>
</dbReference>
<keyword evidence="7" id="KW-0539">Nucleus</keyword>
<evidence type="ECO:0000313" key="11">
    <source>
        <dbReference type="Proteomes" id="UP000756921"/>
    </source>
</evidence>